<sequence>MMVCVVMVISSASSSSIRGTEPGSRVPALPPIRGARRQESKGLGASLEGLNQMTNLESPGLTPGSRRRSIVSDDNISVMSLRLDSPPRKARSKVNNIPAPRRHPHHHHQQQQQQQPPPRRRRPISASSSDGESPSHRRSNKYHRREQQQQQQVTMGVPPAPRRQSIPPPTRRNHPSKPSPPDTFGIAFALHR</sequence>
<dbReference type="Proteomes" id="UP001292094">
    <property type="component" value="Unassembled WGS sequence"/>
</dbReference>
<accession>A0AAE1U8T5</accession>
<organism evidence="2 3">
    <name type="scientific">Petrolisthes manimaculis</name>
    <dbReference type="NCBI Taxonomy" id="1843537"/>
    <lineage>
        <taxon>Eukaryota</taxon>
        <taxon>Metazoa</taxon>
        <taxon>Ecdysozoa</taxon>
        <taxon>Arthropoda</taxon>
        <taxon>Crustacea</taxon>
        <taxon>Multicrustacea</taxon>
        <taxon>Malacostraca</taxon>
        <taxon>Eumalacostraca</taxon>
        <taxon>Eucarida</taxon>
        <taxon>Decapoda</taxon>
        <taxon>Pleocyemata</taxon>
        <taxon>Anomura</taxon>
        <taxon>Galatheoidea</taxon>
        <taxon>Porcellanidae</taxon>
        <taxon>Petrolisthes</taxon>
    </lineage>
</organism>
<evidence type="ECO:0000313" key="3">
    <source>
        <dbReference type="Proteomes" id="UP001292094"/>
    </source>
</evidence>
<dbReference type="EMBL" id="JAWZYT010001638">
    <property type="protein sequence ID" value="KAK4310430.1"/>
    <property type="molecule type" value="Genomic_DNA"/>
</dbReference>
<reference evidence="2" key="1">
    <citation type="submission" date="2023-11" db="EMBL/GenBank/DDBJ databases">
        <title>Genome assemblies of two species of porcelain crab, Petrolisthes cinctipes and Petrolisthes manimaculis (Anomura: Porcellanidae).</title>
        <authorList>
            <person name="Angst P."/>
        </authorList>
    </citation>
    <scope>NUCLEOTIDE SEQUENCE</scope>
    <source>
        <strain evidence="2">PB745_02</strain>
        <tissue evidence="2">Gill</tissue>
    </source>
</reference>
<comment type="caution">
    <text evidence="2">The sequence shown here is derived from an EMBL/GenBank/DDBJ whole genome shotgun (WGS) entry which is preliminary data.</text>
</comment>
<keyword evidence="3" id="KW-1185">Reference proteome</keyword>
<feature type="compositionally biased region" description="Basic residues" evidence="1">
    <location>
        <begin position="100"/>
        <end position="109"/>
    </location>
</feature>
<evidence type="ECO:0000256" key="1">
    <source>
        <dbReference type="SAM" id="MobiDB-lite"/>
    </source>
</evidence>
<dbReference type="AlphaFoldDB" id="A0AAE1U8T5"/>
<name>A0AAE1U8T5_9EUCA</name>
<gene>
    <name evidence="2" type="ORF">Pmani_018013</name>
</gene>
<feature type="compositionally biased region" description="Pro residues" evidence="1">
    <location>
        <begin position="158"/>
        <end position="170"/>
    </location>
</feature>
<proteinExistence type="predicted"/>
<protein>
    <submittedName>
        <fullName evidence="2">Uncharacterized protein</fullName>
    </submittedName>
</protein>
<feature type="region of interest" description="Disordered" evidence="1">
    <location>
        <begin position="13"/>
        <end position="192"/>
    </location>
</feature>
<evidence type="ECO:0000313" key="2">
    <source>
        <dbReference type="EMBL" id="KAK4310430.1"/>
    </source>
</evidence>